<feature type="region of interest" description="Disordered" evidence="1">
    <location>
        <begin position="1"/>
        <end position="26"/>
    </location>
</feature>
<dbReference type="RefSeq" id="XP_009175897.1">
    <property type="nucleotide sequence ID" value="XM_009177633.1"/>
</dbReference>
<reference evidence="2 3" key="1">
    <citation type="submission" date="2013-11" db="EMBL/GenBank/DDBJ databases">
        <title>Opisthorchis viverrini - life in the bile duct.</title>
        <authorList>
            <person name="Young N.D."/>
            <person name="Nagarajan N."/>
            <person name="Lin S.J."/>
            <person name="Korhonen P.K."/>
            <person name="Jex A.R."/>
            <person name="Hall R.S."/>
            <person name="Safavi-Hemami H."/>
            <person name="Kaewkong W."/>
            <person name="Bertrand D."/>
            <person name="Gao S."/>
            <person name="Seet Q."/>
            <person name="Wongkham S."/>
            <person name="Teh B.T."/>
            <person name="Wongkham C."/>
            <person name="Intapan P.M."/>
            <person name="Maleewong W."/>
            <person name="Yang X."/>
            <person name="Hu M."/>
            <person name="Wang Z."/>
            <person name="Hofmann A."/>
            <person name="Sternberg P.W."/>
            <person name="Tan P."/>
            <person name="Wang J."/>
            <person name="Gasser R.B."/>
        </authorList>
    </citation>
    <scope>NUCLEOTIDE SEQUENCE [LARGE SCALE GENOMIC DNA]</scope>
</reference>
<sequence length="62" mass="6911">MSPEGSTWAVILPDCPIPGRSSPDADVVFEPSGQRDRIISMELRNYPASTQIQNRRKVPVED</sequence>
<dbReference type="Proteomes" id="UP000054324">
    <property type="component" value="Unassembled WGS sequence"/>
</dbReference>
<dbReference type="EMBL" id="KL597064">
    <property type="protein sequence ID" value="KER20363.1"/>
    <property type="molecule type" value="Genomic_DNA"/>
</dbReference>
<evidence type="ECO:0000313" key="3">
    <source>
        <dbReference type="Proteomes" id="UP000054324"/>
    </source>
</evidence>
<dbReference type="AlphaFoldDB" id="A0A074Z0A8"/>
<organism evidence="2 3">
    <name type="scientific">Opisthorchis viverrini</name>
    <name type="common">Southeast Asian liver fluke</name>
    <dbReference type="NCBI Taxonomy" id="6198"/>
    <lineage>
        <taxon>Eukaryota</taxon>
        <taxon>Metazoa</taxon>
        <taxon>Spiralia</taxon>
        <taxon>Lophotrochozoa</taxon>
        <taxon>Platyhelminthes</taxon>
        <taxon>Trematoda</taxon>
        <taxon>Digenea</taxon>
        <taxon>Opisthorchiida</taxon>
        <taxon>Opisthorchiata</taxon>
        <taxon>Opisthorchiidae</taxon>
        <taxon>Opisthorchis</taxon>
    </lineage>
</organism>
<accession>A0A074Z0A8</accession>
<proteinExistence type="predicted"/>
<dbReference type="GeneID" id="20325247"/>
<gene>
    <name evidence="2" type="ORF">T265_11079</name>
</gene>
<name>A0A074Z0A8_OPIVI</name>
<evidence type="ECO:0000256" key="1">
    <source>
        <dbReference type="SAM" id="MobiDB-lite"/>
    </source>
</evidence>
<protein>
    <submittedName>
        <fullName evidence="2">Uncharacterized protein</fullName>
    </submittedName>
</protein>
<evidence type="ECO:0000313" key="2">
    <source>
        <dbReference type="EMBL" id="KER20363.1"/>
    </source>
</evidence>
<dbReference type="KEGG" id="ovi:T265_11079"/>
<keyword evidence="3" id="KW-1185">Reference proteome</keyword>
<dbReference type="CTD" id="20325247"/>